<evidence type="ECO:0000259" key="1">
    <source>
        <dbReference type="Pfam" id="PF13276"/>
    </source>
</evidence>
<sequence>MIESWRTEKLNENYAYLISDACYFKPKKRKPEDVELEDIINDIALEFPYYGYRRVTAELKRQNIVINHKKVHRIMKDNNILCKIKRSFKKTTNSAHNYKKYNTTTHQPG</sequence>
<dbReference type="AlphaFoldDB" id="X1ET04"/>
<organism evidence="2">
    <name type="scientific">marine sediment metagenome</name>
    <dbReference type="NCBI Taxonomy" id="412755"/>
    <lineage>
        <taxon>unclassified sequences</taxon>
        <taxon>metagenomes</taxon>
        <taxon>ecological metagenomes</taxon>
    </lineage>
</organism>
<dbReference type="PANTHER" id="PTHR46889:SF7">
    <property type="entry name" value="TRANSPOSASE FOR INSERTION SEQUENCE ELEMENT IS904"/>
    <property type="match status" value="1"/>
</dbReference>
<protein>
    <recommendedName>
        <fullName evidence="1">HTH-like domain-containing protein</fullName>
    </recommendedName>
</protein>
<dbReference type="Pfam" id="PF13276">
    <property type="entry name" value="HTH_21"/>
    <property type="match status" value="1"/>
</dbReference>
<feature type="non-terminal residue" evidence="2">
    <location>
        <position position="109"/>
    </location>
</feature>
<dbReference type="InterPro" id="IPR025948">
    <property type="entry name" value="HTH-like_dom"/>
</dbReference>
<name>X1ET04_9ZZZZ</name>
<dbReference type="PANTHER" id="PTHR46889">
    <property type="entry name" value="TRANSPOSASE INSF FOR INSERTION SEQUENCE IS3B-RELATED"/>
    <property type="match status" value="1"/>
</dbReference>
<gene>
    <name evidence="2" type="ORF">S01H4_52319</name>
</gene>
<comment type="caution">
    <text evidence="2">The sequence shown here is derived from an EMBL/GenBank/DDBJ whole genome shotgun (WGS) entry which is preliminary data.</text>
</comment>
<proteinExistence type="predicted"/>
<evidence type="ECO:0000313" key="2">
    <source>
        <dbReference type="EMBL" id="GAH11768.1"/>
    </source>
</evidence>
<dbReference type="InterPro" id="IPR050900">
    <property type="entry name" value="Transposase_IS3/IS150/IS904"/>
</dbReference>
<accession>X1ET04</accession>
<reference evidence="2" key="1">
    <citation type="journal article" date="2014" name="Front. Microbiol.">
        <title>High frequency of phylogenetically diverse reductive dehalogenase-homologous genes in deep subseafloor sedimentary metagenomes.</title>
        <authorList>
            <person name="Kawai M."/>
            <person name="Futagami T."/>
            <person name="Toyoda A."/>
            <person name="Takaki Y."/>
            <person name="Nishi S."/>
            <person name="Hori S."/>
            <person name="Arai W."/>
            <person name="Tsubouchi T."/>
            <person name="Morono Y."/>
            <person name="Uchiyama I."/>
            <person name="Ito T."/>
            <person name="Fujiyama A."/>
            <person name="Inagaki F."/>
            <person name="Takami H."/>
        </authorList>
    </citation>
    <scope>NUCLEOTIDE SEQUENCE</scope>
    <source>
        <strain evidence="2">Expedition CK06-06</strain>
    </source>
</reference>
<feature type="domain" description="HTH-like" evidence="1">
    <location>
        <begin position="33"/>
        <end position="87"/>
    </location>
</feature>
<dbReference type="EMBL" id="BART01029877">
    <property type="protein sequence ID" value="GAH11768.1"/>
    <property type="molecule type" value="Genomic_DNA"/>
</dbReference>